<evidence type="ECO:0000256" key="7">
    <source>
        <dbReference type="ARBA" id="ARBA00022786"/>
    </source>
</evidence>
<dbReference type="InterPro" id="IPR011989">
    <property type="entry name" value="ARM-like"/>
</dbReference>
<dbReference type="CDD" id="cd00078">
    <property type="entry name" value="HECTc"/>
    <property type="match status" value="1"/>
</dbReference>
<comment type="subcellular location">
    <subcellularLocation>
        <location evidence="2">Nucleus</location>
    </subcellularLocation>
</comment>
<dbReference type="Gene3D" id="3.90.1750.10">
    <property type="entry name" value="Hect, E3 ligase catalytic domains"/>
    <property type="match status" value="1"/>
</dbReference>
<comment type="catalytic activity">
    <reaction evidence="1">
        <text>S-ubiquitinyl-[E2 ubiquitin-conjugating enzyme]-L-cysteine + [acceptor protein]-L-lysine = [E2 ubiquitin-conjugating enzyme]-L-cysteine + N(6)-ubiquitinyl-[acceptor protein]-L-lysine.</text>
        <dbReference type="EC" id="2.3.2.26"/>
    </reaction>
</comment>
<keyword evidence="16" id="KW-1185">Reference proteome</keyword>
<dbReference type="InterPro" id="IPR015940">
    <property type="entry name" value="UBA"/>
</dbReference>
<feature type="region of interest" description="Disordered" evidence="12">
    <location>
        <begin position="2433"/>
        <end position="2515"/>
    </location>
</feature>
<comment type="similarity">
    <text evidence="10">Belongs to the UPL family. TOM1/PTR1 subfamily.</text>
</comment>
<feature type="compositionally biased region" description="Basic and acidic residues" evidence="12">
    <location>
        <begin position="2433"/>
        <end position="2464"/>
    </location>
</feature>
<dbReference type="UniPathway" id="UPA00143"/>
<dbReference type="Proteomes" id="UP000242254">
    <property type="component" value="Unassembled WGS sequence"/>
</dbReference>
<feature type="compositionally biased region" description="Basic residues" evidence="12">
    <location>
        <begin position="2645"/>
        <end position="2654"/>
    </location>
</feature>
<dbReference type="SUPFAM" id="SSF56204">
    <property type="entry name" value="Hect, E3 ligase catalytic domain"/>
    <property type="match status" value="1"/>
</dbReference>
<feature type="compositionally biased region" description="Polar residues" evidence="12">
    <location>
        <begin position="2356"/>
        <end position="2371"/>
    </location>
</feature>
<feature type="domain" description="HECT" evidence="14">
    <location>
        <begin position="3162"/>
        <end position="3498"/>
    </location>
</feature>
<keyword evidence="6" id="KW-0808">Transferase</keyword>
<feature type="region of interest" description="Disordered" evidence="12">
    <location>
        <begin position="2728"/>
        <end position="2748"/>
    </location>
</feature>
<dbReference type="FunFam" id="3.30.2410.10:FF:000004">
    <property type="entry name" value="E3 ubiquitin-protein ligase HUWE1, variant"/>
    <property type="match status" value="1"/>
</dbReference>
<feature type="domain" description="UBA" evidence="13">
    <location>
        <begin position="1195"/>
        <end position="1235"/>
    </location>
</feature>
<feature type="compositionally biased region" description="Basic and acidic residues" evidence="12">
    <location>
        <begin position="2476"/>
        <end position="2486"/>
    </location>
</feature>
<dbReference type="Pfam" id="PF06025">
    <property type="entry name" value="DUF913"/>
    <property type="match status" value="1"/>
</dbReference>
<dbReference type="SUPFAM" id="SSF48371">
    <property type="entry name" value="ARM repeat"/>
    <property type="match status" value="1"/>
</dbReference>
<evidence type="ECO:0000256" key="2">
    <source>
        <dbReference type="ARBA" id="ARBA00004123"/>
    </source>
</evidence>
<dbReference type="InterPro" id="IPR009060">
    <property type="entry name" value="UBA-like_sf"/>
</dbReference>
<dbReference type="InterPro" id="IPR016024">
    <property type="entry name" value="ARM-type_fold"/>
</dbReference>
<dbReference type="FunFam" id="3.90.1750.10:FF:000026">
    <property type="entry name" value="E3 ubiquitin-protein ligase HACE1"/>
    <property type="match status" value="1"/>
</dbReference>
<sequence length="3498" mass="394737">MKIKKSPTKKLAPLPRQLSDLIKQLENVEEEEIPNVIRELKTWSYGRGDLFYWVTVLDRFDGILNRICKDYELKDIQRKRFDQHTKHLILSIIEFANILFENCTNRNIYNSYEHLTMLLNTFDIDVLQKVLHFMIRPAQRINNPKAIRSSFTVPQDKIIELIKGWNQIPIQPHLDISPKMLTLNLQFYRTSDNNNAEEGLETINYVFTDQDFEKDDIDLFIQFVNEYNIPKENHFDLANRIRIIKHVKNFEERQTLLAIRILSIAIMAHGVSENTAQNKIFIYEPYLVSQLIDLISPEKNIDLEIQTFVFYALDAITRHRNKLSETLTAINASANHGILMQILRRVGANEEYSPSFLEAMLSFIACLLQTQHGGQMLISAGIIPVLVHIIGNHQISQLKGIAKVVGLLDTIVNSFNNSFTAFCNAGGLDTLLEKIKLEVETACSYHSTEQTNIPHDRLSVIKNMLKFLLRMMESSGTAEGLRNLIDSSLPHSLKLIMDNPKSFGNSIFALAINVSTTLIHSEPTSLPILQEVKLPQSFLRTISTYETPNSEVLMAAVNAFGAICLNTPGLDMFNQEKPLPHFFELMTSSEFLKTPIDIDCATTLGSTMDELVRHHPSLKPAVFECVTTMVKKVLEMGSDMNGPGAANDNSHLIQTRSTSSMETDTTIEEDDKAGKFECLLVSFIDMVSRFLEGLFQNTSNIKEFVEKGCPEMLLDYYSLPLLPANFSVTLGSDSLAYIFRMISEVSPLPTMMAIVTKIKESIGLLLDQDIARQKSMMVDYVDVYENEQDKIDSGNKLLRSLIQTHAYVSLLSNLCCCSVFSHGKNGVSLVTEFLNESENENVIQLLGRLHRVMVWETLLFKEALPPAWYAYKHPTPNNPALKKNVMNNSEHPLGIYSSTTDSSPEENGNETSATSATTTTSESVPPAKDPRMLNIKHFKMMLNEISKSVLPIFQVAIKVSVSRRAAGPLQKPQTLKLSKNLAELIKEDIEKLNTTECDMPCKYDYLTSIYTMTSLLLRDERSQSSLQTPIALALDKRNGIDLLLENLKYLWNTVVQLHSEDQDKHRKIVKRINNTIESLLAVLLQISSPKALRDSSCTSFLVNKDKKANDYFDPLEWIVGVELKMIPLKEYLTSSDCYLFSKTIVQTLIKIFLQVMKGEGDFLTHTVATRGGDPFSSFTAPLMTSPFTLLRTPAVASEQNIQTLVEMGFERRAAEQALTRCNNQVSRAVDYLFSHPATMLGQTENTVRGAIPDTSPPREASGEATEETSHDAEQQAEEPHGLSETPALEDTDEEEENEEEDMASHDEDEHSDMDEDMDRSVDLSMSIFESRPTEASAESSSSTNNNNNNNSENTSNLKQARRDLCNSLPPYLLSLTDQREDVIFDTRDLLVALGKHDDRPNGTTAAVTDASIKILTLLLDRIEEVSKDTSKSDFLNHRLRLLALLLREPPMQSIIYKLPERFSFMFDMLDFAEDDQLPDWVATLFLVLEAFIAQAEEPKKEKLNLPSQDSPSDSEDSINDHDDEDTNSKNNLHTTEEGRATIQHISSEHCNKLLQCCVALLRRSNLSRDNIYSVFRMAVRLTRNQEYARAFVELDGISLLFSRPKKSLEGIQGQQAFIILILRHIIEAQPVLRRTMKDTIVNWFINPRPRNMDVSSFVRTNAHVVLRDPSTFVEVTTDTCRMTRYDEYDIDRTIKLKKREESVKPDINEEEKKSSETVIYYLLTEIMATRAEAIVNSKKDRTAEEKDKEDSISFVYIGFLLQCLVELISSYTSCKHDVLNFCKKQNGHPRTPGVKHRSFVSMLINDLLPYNHINPYAEESRKQQALSTWTASTLVAMCCDTTPISEMSVQQKSELYQVRKYVLEAVVRSLKDAIASSDPASVKYSKYLVLSDLCHRILNARLNIGSSLPRTISAESSNELSKEDAAMSNSRIMLDKNFVAVLTSAVNDVDVSYPHSKTILNAMLRPLELLTRLAINADDTEDASGDSNKDDADRMDTAEESLQLPASQGDENEGAPDLYRNSALGMYGNVMEEEEYGSEDYSDVFGSSVEEEEEFDEESESDLSDMSEGEDEGDGDEEMEAIIHGYDEDEMDEDDDSDDIDDIDAEAELIDDEDEEDGNREMTWHLEDIEEDSSIIRGGSVNADEREDQSPGIRAADIPYDEEEDELDALSDFEDASENLDAESEADLISDGMVLDADDLDTPFLNTEENDEFEEGDEYDGAPRTIIPIGFRRRLPNARRALIEGVGRTMRTPTNINGQEDVITHPLLSNNPTTQTVSGGSTLRAALNDPLPRRGHGTGFSNWQEFEEMIGGNAIRMLESLLTNVPSGNQGSHVRVDVSNGPGGVFRSFEFDRPPNAQNPQGGAANGPSNDHIQKGIAILQDFQPMTSNDRWNQEARMMFGSNLSEKALKVVNSILNILVPIAIEDGKIARAEEEKRRQEQRRKEEEERRKAEEEKWRLEKEARQAALEAAAQQQEHNEEAQKEQADVNTQETEASSSAMDVTTTEGEPADGNTEERTIVVVHGEPVDISGTGIDVEFLEALPDDLREEVINQQIRNHPQTNLQPEDDSISPEFLDALPPEIREEVLHQEAIERERRDRHNRQTTQATTDSSNAANIPSSSAAEDALASRRRYSSENQNDERTSSKKKTKHRRRDAAAQLIDKPQLATLVRLLFIPQSISKSLLNRLLLNLCENSKTRSDLLSYLVCVLYDGNTDLASVDNSFAALSTGKASKNPQKTTKPSTSPNAENVPNYVIQRCLEALSHIISCNEQSLAYFLTESESLAGLKRSSSIRKGKSKEKASSSWNKYPILVLMSLLDRPVFINNSSLMEQLMELLSVMCRPFPVLVKKYQEKLENKQKDPSLDEKSMPKPPTILDSYLKLIVHVLTNGECSSKTFQYTLNAISHLSALEGAQQTIVNELIADAKKSGAQILKDLANLVEVLENAMPGTEISSNVLAPFSASTSYQAKLLRVLKTIDYMFSRKLSNKDKTTNEELVAKNEKQMLQIYEELDFLPLWQTLGNCLSVVREKEDLINVATVLLPLIESFIIVSKCTAEKGQGNHEYSNVATAPETGSTDSFFFAFTEKHKKVLNIMVRNNPALMSGSFALLVRNPKMLEFDNKRNYFFQQLHKRTGPRETYPQLQLNVRRQYVFEDSYHHFQIRTGDEIKYGKLAVSFYHEEGLDAGGLTREWFSVLARQMFDPNYALFITSAADKLTYQPNRASAVNPDHLSYFKFVGRVIGKAIYDGRLLDAYFTRSFYKHILGRPVDYRDVEAIDPEYYKSLVWMLENDITDIIDLTFSIEIDYFGTKETIDLKPNGRNIPVTEANKHEYVALVTEQKLTTAIKDQINAFVQGFHEIIPASLIQIFNEQELELLISGLPDIDIDDWKNNTVYEGYTAASPVVQWFWRAVRSFDQEERAKLLQFATGTSKVPLEGFAHLQGSNGIQKFQIHKDFGGENRLPSAHTCFNQIDLPEYDSYESLRANLFKAISECSTGFAFA</sequence>
<evidence type="ECO:0000256" key="1">
    <source>
        <dbReference type="ARBA" id="ARBA00000885"/>
    </source>
</evidence>
<feature type="region of interest" description="Disordered" evidence="12">
    <location>
        <begin position="2035"/>
        <end position="2078"/>
    </location>
</feature>
<dbReference type="CDD" id="cd14291">
    <property type="entry name" value="UBA1_NUB1_like"/>
    <property type="match status" value="1"/>
</dbReference>
<dbReference type="GO" id="GO:0061630">
    <property type="term" value="F:ubiquitin protein ligase activity"/>
    <property type="evidence" value="ECO:0007669"/>
    <property type="project" value="UniProtKB-EC"/>
</dbReference>
<dbReference type="Pfam" id="PF06012">
    <property type="entry name" value="DUF908"/>
    <property type="match status" value="2"/>
</dbReference>
<dbReference type="InterPro" id="IPR035983">
    <property type="entry name" value="Hect_E3_ubiquitin_ligase"/>
</dbReference>
<dbReference type="Pfam" id="PF00632">
    <property type="entry name" value="HECT"/>
    <property type="match status" value="1"/>
</dbReference>
<dbReference type="PROSITE" id="PS50237">
    <property type="entry name" value="HECT"/>
    <property type="match status" value="1"/>
</dbReference>
<evidence type="ECO:0000256" key="5">
    <source>
        <dbReference type="ARBA" id="ARBA00022448"/>
    </source>
</evidence>
<dbReference type="GO" id="GO:0051028">
    <property type="term" value="P:mRNA transport"/>
    <property type="evidence" value="ECO:0007669"/>
    <property type="project" value="UniProtKB-KW"/>
</dbReference>
<evidence type="ECO:0000256" key="6">
    <source>
        <dbReference type="ARBA" id="ARBA00022679"/>
    </source>
</evidence>
<dbReference type="SMART" id="SM00165">
    <property type="entry name" value="UBA"/>
    <property type="match status" value="1"/>
</dbReference>
<dbReference type="GO" id="GO:0005737">
    <property type="term" value="C:cytoplasm"/>
    <property type="evidence" value="ECO:0007669"/>
    <property type="project" value="TreeGrafter"/>
</dbReference>
<dbReference type="InterPro" id="IPR025527">
    <property type="entry name" value="HUWE1/Rev1_UBM"/>
</dbReference>
<feature type="compositionally biased region" description="Acidic residues" evidence="12">
    <location>
        <begin position="2049"/>
        <end position="2078"/>
    </location>
</feature>
<dbReference type="GO" id="GO:0005634">
    <property type="term" value="C:nucleus"/>
    <property type="evidence" value="ECO:0007669"/>
    <property type="project" value="UniProtKB-SubCell"/>
</dbReference>
<dbReference type="FunFam" id="3.90.1750.10:FF:000003">
    <property type="entry name" value="E3 ubiquitin-protein ligase UPL1"/>
    <property type="match status" value="1"/>
</dbReference>
<dbReference type="InterPro" id="IPR000569">
    <property type="entry name" value="HECT_dom"/>
</dbReference>
<evidence type="ECO:0000256" key="8">
    <source>
        <dbReference type="ARBA" id="ARBA00022816"/>
    </source>
</evidence>
<dbReference type="Pfam" id="PF00627">
    <property type="entry name" value="UBA"/>
    <property type="match status" value="1"/>
</dbReference>
<dbReference type="InterPro" id="IPR010309">
    <property type="entry name" value="E3_Ub_ligase_DUF908"/>
</dbReference>
<evidence type="ECO:0000256" key="11">
    <source>
        <dbReference type="PROSITE-ProRule" id="PRU00104"/>
    </source>
</evidence>
<feature type="compositionally biased region" description="Low complexity" evidence="12">
    <location>
        <begin position="1333"/>
        <end position="1356"/>
    </location>
</feature>
<dbReference type="GeneID" id="35445524"/>
<dbReference type="PROSITE" id="PS50030">
    <property type="entry name" value="UBA"/>
    <property type="match status" value="1"/>
</dbReference>
<feature type="compositionally biased region" description="Acidic residues" evidence="12">
    <location>
        <begin position="1287"/>
        <end position="1301"/>
    </location>
</feature>
<dbReference type="GO" id="GO:0000209">
    <property type="term" value="P:protein polyubiquitination"/>
    <property type="evidence" value="ECO:0007669"/>
    <property type="project" value="TreeGrafter"/>
</dbReference>
<dbReference type="InterPro" id="IPR010314">
    <property type="entry name" value="E3_Ub_ligase_DUF913"/>
</dbReference>
<evidence type="ECO:0000259" key="13">
    <source>
        <dbReference type="PROSITE" id="PS50030"/>
    </source>
</evidence>
<feature type="compositionally biased region" description="Polar residues" evidence="12">
    <location>
        <begin position="2487"/>
        <end position="2506"/>
    </location>
</feature>
<evidence type="ECO:0000313" key="16">
    <source>
        <dbReference type="Proteomes" id="UP000242254"/>
    </source>
</evidence>
<evidence type="ECO:0000256" key="4">
    <source>
        <dbReference type="ARBA" id="ARBA00012485"/>
    </source>
</evidence>
<evidence type="ECO:0000256" key="10">
    <source>
        <dbReference type="ARBA" id="ARBA00034494"/>
    </source>
</evidence>
<keyword evidence="7 11" id="KW-0833">Ubl conjugation pathway</keyword>
<organism evidence="15 16">
    <name type="scientific">Rhizopus microsporus ATCC 52813</name>
    <dbReference type="NCBI Taxonomy" id="1340429"/>
    <lineage>
        <taxon>Eukaryota</taxon>
        <taxon>Fungi</taxon>
        <taxon>Fungi incertae sedis</taxon>
        <taxon>Mucoromycota</taxon>
        <taxon>Mucoromycotina</taxon>
        <taxon>Mucoromycetes</taxon>
        <taxon>Mucorales</taxon>
        <taxon>Mucorineae</taxon>
        <taxon>Rhizopodaceae</taxon>
        <taxon>Rhizopus</taxon>
    </lineage>
</organism>
<gene>
    <name evidence="15" type="ORF">RHIMIDRAFT_307624</name>
</gene>
<evidence type="ECO:0000256" key="12">
    <source>
        <dbReference type="SAM" id="MobiDB-lite"/>
    </source>
</evidence>
<evidence type="ECO:0000256" key="9">
    <source>
        <dbReference type="ARBA" id="ARBA00023242"/>
    </source>
</evidence>
<dbReference type="EC" id="2.3.2.26" evidence="4"/>
<dbReference type="STRING" id="1340429.A0A2G4T5Q1"/>
<evidence type="ECO:0000259" key="14">
    <source>
        <dbReference type="PROSITE" id="PS50237"/>
    </source>
</evidence>
<feature type="active site" description="Glycyl thioester intermediate" evidence="11">
    <location>
        <position position="3465"/>
    </location>
</feature>
<feature type="region of interest" description="Disordered" evidence="12">
    <location>
        <begin position="2592"/>
        <end position="2657"/>
    </location>
</feature>
<protein>
    <recommendedName>
        <fullName evidence="4">HECT-type E3 ubiquitin transferase</fullName>
        <ecNumber evidence="4">2.3.2.26</ecNumber>
    </recommendedName>
</protein>
<feature type="region of interest" description="Disordered" evidence="12">
    <location>
        <begin position="2345"/>
        <end position="2372"/>
    </location>
</feature>
<keyword evidence="9" id="KW-0539">Nucleus</keyword>
<feature type="compositionally biased region" description="Low complexity" evidence="12">
    <location>
        <begin position="2611"/>
        <end position="2623"/>
    </location>
</feature>
<dbReference type="FunFam" id="3.30.2160.10:FF:000001">
    <property type="entry name" value="E3 ubiquitin-protein ligase NEDD4-like"/>
    <property type="match status" value="1"/>
</dbReference>
<accession>A0A2G4T5Q1</accession>
<dbReference type="Gene3D" id="1.25.10.10">
    <property type="entry name" value="Leucine-rich Repeat Variant"/>
    <property type="match status" value="1"/>
</dbReference>
<evidence type="ECO:0000256" key="3">
    <source>
        <dbReference type="ARBA" id="ARBA00004906"/>
    </source>
</evidence>
<feature type="compositionally biased region" description="Low complexity" evidence="12">
    <location>
        <begin position="910"/>
        <end position="923"/>
    </location>
</feature>
<feature type="compositionally biased region" description="Polar residues" evidence="12">
    <location>
        <begin position="892"/>
        <end position="902"/>
    </location>
</feature>
<dbReference type="Gene3D" id="3.30.2410.10">
    <property type="entry name" value="Hect, E3 ligase catalytic domain"/>
    <property type="match status" value="1"/>
</dbReference>
<proteinExistence type="inferred from homology"/>
<feature type="compositionally biased region" description="Acidic residues" evidence="12">
    <location>
        <begin position="1512"/>
        <end position="1525"/>
    </location>
</feature>
<feature type="region of interest" description="Disordered" evidence="12">
    <location>
        <begin position="1243"/>
        <end position="1357"/>
    </location>
</feature>
<feature type="region of interest" description="Disordered" evidence="12">
    <location>
        <begin position="1499"/>
        <end position="1533"/>
    </location>
</feature>
<feature type="region of interest" description="Disordered" evidence="12">
    <location>
        <begin position="892"/>
        <end position="929"/>
    </location>
</feature>
<reference evidence="15 16" key="1">
    <citation type="journal article" date="2016" name="Proc. Natl. Acad. Sci. U.S.A.">
        <title>Lipid metabolic changes in an early divergent fungus govern the establishment of a mutualistic symbiosis with endobacteria.</title>
        <authorList>
            <person name="Lastovetsky O.A."/>
            <person name="Gaspar M.L."/>
            <person name="Mondo S.J."/>
            <person name="LaButti K.M."/>
            <person name="Sandor L."/>
            <person name="Grigoriev I.V."/>
            <person name="Henry S.A."/>
            <person name="Pawlowska T.E."/>
        </authorList>
    </citation>
    <scope>NUCLEOTIDE SEQUENCE [LARGE SCALE GENOMIC DNA]</scope>
    <source>
        <strain evidence="15 16">ATCC 52813</strain>
    </source>
</reference>
<dbReference type="InterPro" id="IPR050409">
    <property type="entry name" value="E3_ubiq-protein_ligase"/>
</dbReference>
<keyword evidence="8" id="KW-0509">mRNA transport</keyword>
<dbReference type="PANTHER" id="PTHR11254">
    <property type="entry name" value="HECT DOMAIN UBIQUITIN-PROTEIN LIGASE"/>
    <property type="match status" value="1"/>
</dbReference>
<dbReference type="Gene3D" id="3.30.2160.10">
    <property type="entry name" value="Hect, E3 ligase catalytic domain"/>
    <property type="match status" value="1"/>
</dbReference>
<dbReference type="Pfam" id="PF14377">
    <property type="entry name" value="UBM"/>
    <property type="match status" value="2"/>
</dbReference>
<evidence type="ECO:0000313" key="15">
    <source>
        <dbReference type="EMBL" id="PHZ16342.1"/>
    </source>
</evidence>
<feature type="compositionally biased region" description="Low complexity" evidence="12">
    <location>
        <begin position="2465"/>
        <end position="2475"/>
    </location>
</feature>
<name>A0A2G4T5Q1_RHIZD</name>
<dbReference type="EMBL" id="KZ303843">
    <property type="protein sequence ID" value="PHZ16342.1"/>
    <property type="molecule type" value="Genomic_DNA"/>
</dbReference>
<dbReference type="SMART" id="SM00119">
    <property type="entry name" value="HECTc"/>
    <property type="match status" value="1"/>
</dbReference>
<dbReference type="GO" id="GO:0006511">
    <property type="term" value="P:ubiquitin-dependent protein catabolic process"/>
    <property type="evidence" value="ECO:0007669"/>
    <property type="project" value="TreeGrafter"/>
</dbReference>
<dbReference type="SUPFAM" id="SSF46934">
    <property type="entry name" value="UBA-like"/>
    <property type="match status" value="1"/>
</dbReference>
<dbReference type="RefSeq" id="XP_023470050.1">
    <property type="nucleotide sequence ID" value="XM_023614535.1"/>
</dbReference>
<keyword evidence="5" id="KW-0813">Transport</keyword>
<dbReference type="PANTHER" id="PTHR11254:SF67">
    <property type="entry name" value="E3 UBIQUITIN-PROTEIN LIGASE HUWE1"/>
    <property type="match status" value="1"/>
</dbReference>
<feature type="compositionally biased region" description="Basic and acidic residues" evidence="12">
    <location>
        <begin position="1267"/>
        <end position="1281"/>
    </location>
</feature>
<comment type="pathway">
    <text evidence="3">Protein modification; protein ubiquitination.</text>
</comment>
<dbReference type="Gene3D" id="1.10.8.10">
    <property type="entry name" value="DNA helicase RuvA subunit, C-terminal domain"/>
    <property type="match status" value="1"/>
</dbReference>